<dbReference type="AlphaFoldDB" id="A0A3B6RA42"/>
<evidence type="ECO:0000313" key="3">
    <source>
        <dbReference type="Proteomes" id="UP000019116"/>
    </source>
</evidence>
<dbReference type="CDD" id="cd02440">
    <property type="entry name" value="AdoMet_MTases"/>
    <property type="match status" value="1"/>
</dbReference>
<dbReference type="InterPro" id="IPR019410">
    <property type="entry name" value="Methyltransf_16"/>
</dbReference>
<dbReference type="OrthoDB" id="413520at2759"/>
<dbReference type="PANTHER" id="PTHR14614">
    <property type="entry name" value="HEPATOCELLULAR CARCINOMA-ASSOCIATED ANTIGEN"/>
    <property type="match status" value="1"/>
</dbReference>
<evidence type="ECO:0008006" key="4">
    <source>
        <dbReference type="Google" id="ProtNLM"/>
    </source>
</evidence>
<dbReference type="SUPFAM" id="SSF53335">
    <property type="entry name" value="S-adenosyl-L-methionine-dependent methyltransferases"/>
    <property type="match status" value="1"/>
</dbReference>
<feature type="region of interest" description="Disordered" evidence="1">
    <location>
        <begin position="1"/>
        <end position="86"/>
    </location>
</feature>
<dbReference type="Gramene" id="TraesCS7A03G0016000.1">
    <property type="protein sequence ID" value="TraesCS7A03G0016000.1.CDS"/>
    <property type="gene ID" value="TraesCS7A03G0016000"/>
</dbReference>
<dbReference type="Gene3D" id="3.40.50.150">
    <property type="entry name" value="Vaccinia Virus protein VP39"/>
    <property type="match status" value="1"/>
</dbReference>
<dbReference type="InterPro" id="IPR029063">
    <property type="entry name" value="SAM-dependent_MTases_sf"/>
</dbReference>
<feature type="compositionally biased region" description="Basic and acidic residues" evidence="1">
    <location>
        <begin position="35"/>
        <end position="47"/>
    </location>
</feature>
<feature type="compositionally biased region" description="Polar residues" evidence="1">
    <location>
        <begin position="71"/>
        <end position="83"/>
    </location>
</feature>
<reference evidence="2" key="2">
    <citation type="submission" date="2018-10" db="UniProtKB">
        <authorList>
            <consortium name="EnsemblPlants"/>
        </authorList>
    </citation>
    <scope>IDENTIFICATION</scope>
</reference>
<organism evidence="2">
    <name type="scientific">Triticum aestivum</name>
    <name type="common">Wheat</name>
    <dbReference type="NCBI Taxonomy" id="4565"/>
    <lineage>
        <taxon>Eukaryota</taxon>
        <taxon>Viridiplantae</taxon>
        <taxon>Streptophyta</taxon>
        <taxon>Embryophyta</taxon>
        <taxon>Tracheophyta</taxon>
        <taxon>Spermatophyta</taxon>
        <taxon>Magnoliopsida</taxon>
        <taxon>Liliopsida</taxon>
        <taxon>Poales</taxon>
        <taxon>Poaceae</taxon>
        <taxon>BOP clade</taxon>
        <taxon>Pooideae</taxon>
        <taxon>Triticodae</taxon>
        <taxon>Triticeae</taxon>
        <taxon>Triticinae</taxon>
        <taxon>Triticum</taxon>
    </lineage>
</organism>
<dbReference type="Gramene" id="TraesWEE_scaffold_060832_01G000100.1">
    <property type="protein sequence ID" value="TraesWEE_scaffold_060832_01G000100.1"/>
    <property type="gene ID" value="TraesWEE_scaffold_060832_01G000100"/>
</dbReference>
<evidence type="ECO:0000313" key="2">
    <source>
        <dbReference type="EnsemblPlants" id="TraesCS7A02G007800.1"/>
    </source>
</evidence>
<dbReference type="Gramene" id="TraesROB_scaffold_092062_01G000100.1">
    <property type="protein sequence ID" value="TraesROB_scaffold_092062_01G000100.1"/>
    <property type="gene ID" value="TraesROB_scaffold_092062_01G000100"/>
</dbReference>
<dbReference type="STRING" id="4565.A0A3B6RA42"/>
<evidence type="ECO:0000256" key="1">
    <source>
        <dbReference type="SAM" id="MobiDB-lite"/>
    </source>
</evidence>
<protein>
    <recommendedName>
        <fullName evidence="4">Methyltransferase small domain-containing protein</fullName>
    </recommendedName>
</protein>
<dbReference type="Gramene" id="TraesMAC7A03G03804260.1">
    <property type="protein sequence ID" value="TraesMAC7A03G03804260.1"/>
    <property type="gene ID" value="TraesMAC7A03G03804260"/>
</dbReference>
<dbReference type="Proteomes" id="UP000019116">
    <property type="component" value="Chromosome 7A"/>
</dbReference>
<dbReference type="GO" id="GO:0008276">
    <property type="term" value="F:protein methyltransferase activity"/>
    <property type="evidence" value="ECO:0000318"/>
    <property type="project" value="GO_Central"/>
</dbReference>
<dbReference type="Gramene" id="TraesARI7A03G03773030.1">
    <property type="protein sequence ID" value="TraesARI7A03G03773030.1"/>
    <property type="gene ID" value="TraesARI7A03G03773030"/>
</dbReference>
<dbReference type="Pfam" id="PF10294">
    <property type="entry name" value="Methyltransf_16"/>
    <property type="match status" value="1"/>
</dbReference>
<reference evidence="2" key="1">
    <citation type="submission" date="2018-08" db="EMBL/GenBank/DDBJ databases">
        <authorList>
            <person name="Rossello M."/>
        </authorList>
    </citation>
    <scope>NUCLEOTIDE SEQUENCE [LARGE SCALE GENOMIC DNA]</scope>
    <source>
        <strain evidence="2">cv. Chinese Spring</strain>
    </source>
</reference>
<feature type="compositionally biased region" description="Basic and acidic residues" evidence="1">
    <location>
        <begin position="13"/>
        <end position="22"/>
    </location>
</feature>
<name>A0A3B6RA42_WHEAT</name>
<accession>A0A3B6RA42</accession>
<gene>
    <name evidence="2" type="primary">LOC123150243</name>
</gene>
<dbReference type="Gramene" id="TraesCS7A02G007800.1">
    <property type="protein sequence ID" value="TraesCS7A02G007800.1"/>
    <property type="gene ID" value="TraesCS7A02G007800"/>
</dbReference>
<keyword evidence="3" id="KW-1185">Reference proteome</keyword>
<dbReference type="EnsemblPlants" id="TraesCS7A02G007800.1">
    <property type="protein sequence ID" value="TraesCS7A02G007800.1"/>
    <property type="gene ID" value="TraesCS7A02G007800"/>
</dbReference>
<proteinExistence type="predicted"/>
<dbReference type="SMR" id="A0A3B6RA42"/>
<dbReference type="PANTHER" id="PTHR14614:SF109">
    <property type="entry name" value="RIBOSOMAL LYSINE N-METHYLTRANSFERASE 5"/>
    <property type="match status" value="1"/>
</dbReference>
<sequence>MSGMESMANLSSCRERESRCEGGEFEMAGGGGDGDGEHIRPQEREDGWSVATRAGPGLHACQPSHPIPARPSSNTGHKPTQSVVLRRKKPRQISPHLPPFLGRRRPPTMDPVEEAPEVVMGAYGGPARRVESGASETMLLWGLGQPASHRPNAFARQGLPAFPIDACGRRISLHQQPSSFRGASGVTGAVVWDSAVVLAKFLEHAADGGLLPVRGARAVDLGAGCGLVSVVAALLGARVVATDLPDRVRLLRKNLEENVRGSARVAELVWGDEYELDPELLLWLDPEAEPPELVLGSDVVYIEEAVGDLLATLTRLAGPRTTVLLAGELRNDVVVECFLEAAMAEFEIGCIEQEQWHPDFRTNRVAIFILLKKKTPPPLPVESP</sequence>